<keyword evidence="1 2" id="KW-0732">Signal</keyword>
<dbReference type="InterPro" id="IPR038404">
    <property type="entry name" value="TRAP_DctP_sf"/>
</dbReference>
<dbReference type="GO" id="GO:0030246">
    <property type="term" value="F:carbohydrate binding"/>
    <property type="evidence" value="ECO:0007669"/>
    <property type="project" value="TreeGrafter"/>
</dbReference>
<dbReference type="Proteomes" id="UP000626844">
    <property type="component" value="Unassembled WGS sequence"/>
</dbReference>
<dbReference type="AlphaFoldDB" id="A0A926NGD7"/>
<keyword evidence="4" id="KW-1185">Reference proteome</keyword>
<dbReference type="NCBIfam" id="TIGR00787">
    <property type="entry name" value="dctP"/>
    <property type="match status" value="1"/>
</dbReference>
<dbReference type="CDD" id="cd13676">
    <property type="entry name" value="PBP2_TRAP_DctP2_like"/>
    <property type="match status" value="1"/>
</dbReference>
<dbReference type="GO" id="GO:0030288">
    <property type="term" value="C:outer membrane-bounded periplasmic space"/>
    <property type="evidence" value="ECO:0007669"/>
    <property type="project" value="InterPro"/>
</dbReference>
<protein>
    <submittedName>
        <fullName evidence="3">DctP family TRAP transporter solute-binding subunit</fullName>
    </submittedName>
</protein>
<reference evidence="3" key="1">
    <citation type="submission" date="2020-09" db="EMBL/GenBank/DDBJ databases">
        <title>A novel bacterium of genus Bacillus, isolated from South China Sea.</title>
        <authorList>
            <person name="Huang H."/>
            <person name="Mo K."/>
            <person name="Hu Y."/>
        </authorList>
    </citation>
    <scope>NUCLEOTIDE SEQUENCE</scope>
    <source>
        <strain evidence="3">IB182487</strain>
    </source>
</reference>
<evidence type="ECO:0000313" key="4">
    <source>
        <dbReference type="Proteomes" id="UP000626844"/>
    </source>
</evidence>
<dbReference type="Gene3D" id="3.40.190.170">
    <property type="entry name" value="Bacterial extracellular solute-binding protein, family 7"/>
    <property type="match status" value="1"/>
</dbReference>
<dbReference type="GO" id="GO:0055085">
    <property type="term" value="P:transmembrane transport"/>
    <property type="evidence" value="ECO:0007669"/>
    <property type="project" value="InterPro"/>
</dbReference>
<comment type="caution">
    <text evidence="3">The sequence shown here is derived from an EMBL/GenBank/DDBJ whole genome shotgun (WGS) entry which is preliminary data.</text>
</comment>
<evidence type="ECO:0000256" key="2">
    <source>
        <dbReference type="SAM" id="SignalP"/>
    </source>
</evidence>
<name>A0A926NGD7_9BACI</name>
<dbReference type="PIRSF" id="PIRSF006470">
    <property type="entry name" value="DctB"/>
    <property type="match status" value="1"/>
</dbReference>
<accession>A0A926NGD7</accession>
<dbReference type="PANTHER" id="PTHR33376">
    <property type="match status" value="1"/>
</dbReference>
<gene>
    <name evidence="3" type="ORF">IC621_10220</name>
</gene>
<dbReference type="Pfam" id="PF03480">
    <property type="entry name" value="DctP"/>
    <property type="match status" value="1"/>
</dbReference>
<evidence type="ECO:0000256" key="1">
    <source>
        <dbReference type="ARBA" id="ARBA00022729"/>
    </source>
</evidence>
<dbReference type="InterPro" id="IPR018389">
    <property type="entry name" value="DctP_fam"/>
</dbReference>
<proteinExistence type="predicted"/>
<feature type="chain" id="PRO_5036928782" evidence="2">
    <location>
        <begin position="23"/>
        <end position="338"/>
    </location>
</feature>
<dbReference type="RefSeq" id="WP_191158202.1">
    <property type="nucleotide sequence ID" value="NZ_JACXAI010000011.1"/>
</dbReference>
<dbReference type="PANTHER" id="PTHR33376:SF2">
    <property type="entry name" value="DICARBOXYLATE-BINDING PERIPLASMIC PROTEIN"/>
    <property type="match status" value="1"/>
</dbReference>
<sequence length="338" mass="37702">MKKWICILSTFVLFVVSGCAKLSESKITSATDAEFVLRLGHLQGETHPYHQGALKFKKLVEEESDGSIRVDIFPSSQLGNGRDQVEGIQLGSIHFHIGSVAPITNFAPKFNVLNMPYLFESREHAIKVLDGEIGEEISKDLDKAGIINLAFMENGWRHMTNNVRPIKTASDAKGLKIRVQESPPYLAFVKALDSNAVPIPFGELYTALEQGVVDGQENPLAQISLNKFDEVQPYLTLTAHNYDAAVFLMSKTIFEKMPGDLQTVVLEASREATDFEREFSKKEEATYLNDLKEAGMQVEENPDIKSFKKAVEPVYKQFEASIGKDLIERIKDKSEGAD</sequence>
<dbReference type="PROSITE" id="PS51257">
    <property type="entry name" value="PROKAR_LIPOPROTEIN"/>
    <property type="match status" value="1"/>
</dbReference>
<dbReference type="InterPro" id="IPR004682">
    <property type="entry name" value="TRAP_DctP"/>
</dbReference>
<evidence type="ECO:0000313" key="3">
    <source>
        <dbReference type="EMBL" id="MBD1380605.1"/>
    </source>
</evidence>
<organism evidence="3 4">
    <name type="scientific">Metabacillus arenae</name>
    <dbReference type="NCBI Taxonomy" id="2771434"/>
    <lineage>
        <taxon>Bacteria</taxon>
        <taxon>Bacillati</taxon>
        <taxon>Bacillota</taxon>
        <taxon>Bacilli</taxon>
        <taxon>Bacillales</taxon>
        <taxon>Bacillaceae</taxon>
        <taxon>Metabacillus</taxon>
    </lineage>
</organism>
<dbReference type="EMBL" id="JACXAI010000011">
    <property type="protein sequence ID" value="MBD1380605.1"/>
    <property type="molecule type" value="Genomic_DNA"/>
</dbReference>
<feature type="signal peptide" evidence="2">
    <location>
        <begin position="1"/>
        <end position="22"/>
    </location>
</feature>
<dbReference type="NCBIfam" id="NF037995">
    <property type="entry name" value="TRAP_S1"/>
    <property type="match status" value="1"/>
</dbReference>